<reference evidence="2 4" key="2">
    <citation type="journal article" date="2019" name="Science, e1252229">
        <title>Invertible promoters mediate bacterial phase variation, antibiotic resistance, and host adaptation in the gut.</title>
        <authorList>
            <person name="Jiang X."/>
            <person name="Hall A.B."/>
            <person name="Arthur T.D."/>
            <person name="Plichta D.R."/>
            <person name="Covington C.T."/>
            <person name="Poyet M."/>
            <person name="Crothers J."/>
            <person name="Moses P.L."/>
            <person name="Tolonen A.C."/>
            <person name="Vlamakis H."/>
            <person name="Alm E.J."/>
            <person name="Xavier R.J."/>
        </authorList>
    </citation>
    <scope>NUCLEOTIDE SEQUENCE [LARGE SCALE GENOMIC DNA]</scope>
    <source>
        <strain evidence="2">Af_0058</strain>
        <strain evidence="4">af_0058</strain>
    </source>
</reference>
<dbReference type="Proteomes" id="UP000283585">
    <property type="component" value="Unassembled WGS sequence"/>
</dbReference>
<dbReference type="EMBL" id="RCXQ01000011">
    <property type="protein sequence ID" value="RYT65310.1"/>
    <property type="molecule type" value="Genomic_DNA"/>
</dbReference>
<organism evidence="1 3">
    <name type="scientific">Blautia obeum</name>
    <dbReference type="NCBI Taxonomy" id="40520"/>
    <lineage>
        <taxon>Bacteria</taxon>
        <taxon>Bacillati</taxon>
        <taxon>Bacillota</taxon>
        <taxon>Clostridia</taxon>
        <taxon>Lachnospirales</taxon>
        <taxon>Lachnospiraceae</taxon>
        <taxon>Blautia</taxon>
    </lineage>
</organism>
<dbReference type="Proteomes" id="UP000293506">
    <property type="component" value="Unassembled WGS sequence"/>
</dbReference>
<sequence length="83" mass="9564">MVDHFIIMASSYCKGTRIAFQQVYSGGVDRNEIQEIWDVMEQAGDGKFSYSTHYICTESADWKSVVSYDPFFEDAYLGQMRVL</sequence>
<name>A0A411ZK57_9FIRM</name>
<proteinExistence type="predicted"/>
<gene>
    <name evidence="1" type="ORF">DWZ12_13475</name>
    <name evidence="2" type="ORF">EAI82_11530</name>
</gene>
<dbReference type="RefSeq" id="WP_118044910.1">
    <property type="nucleotide sequence ID" value="NZ_QRSS01000019.1"/>
</dbReference>
<comment type="caution">
    <text evidence="1">The sequence shown here is derived from an EMBL/GenBank/DDBJ whole genome shotgun (WGS) entry which is preliminary data.</text>
</comment>
<evidence type="ECO:0000313" key="2">
    <source>
        <dbReference type="EMBL" id="RYT65310.1"/>
    </source>
</evidence>
<dbReference type="EMBL" id="QRSS01000019">
    <property type="protein sequence ID" value="RGQ03179.1"/>
    <property type="molecule type" value="Genomic_DNA"/>
</dbReference>
<reference evidence="1 3" key="1">
    <citation type="submission" date="2018-08" db="EMBL/GenBank/DDBJ databases">
        <title>A genome reference for cultivated species of the human gut microbiota.</title>
        <authorList>
            <person name="Zou Y."/>
            <person name="Xue W."/>
            <person name="Luo G."/>
        </authorList>
    </citation>
    <scope>NUCLEOTIDE SEQUENCE [LARGE SCALE GENOMIC DNA]</scope>
    <source>
        <strain evidence="1 3">AF29-2BH</strain>
    </source>
</reference>
<evidence type="ECO:0000313" key="1">
    <source>
        <dbReference type="EMBL" id="RGQ03179.1"/>
    </source>
</evidence>
<protein>
    <submittedName>
        <fullName evidence="1">Uncharacterized protein</fullName>
    </submittedName>
</protein>
<accession>A0A411ZK57</accession>
<evidence type="ECO:0000313" key="3">
    <source>
        <dbReference type="Proteomes" id="UP000283585"/>
    </source>
</evidence>
<evidence type="ECO:0000313" key="4">
    <source>
        <dbReference type="Proteomes" id="UP000293506"/>
    </source>
</evidence>
<dbReference type="AlphaFoldDB" id="A0A411ZK57"/>